<reference evidence="2" key="1">
    <citation type="journal article" date="2019" name="bioRxiv">
        <title>The Genome of the Zebra Mussel, Dreissena polymorpha: A Resource for Invasive Species Research.</title>
        <authorList>
            <person name="McCartney M.A."/>
            <person name="Auch B."/>
            <person name="Kono T."/>
            <person name="Mallez S."/>
            <person name="Zhang Y."/>
            <person name="Obille A."/>
            <person name="Becker A."/>
            <person name="Abrahante J.E."/>
            <person name="Garbe J."/>
            <person name="Badalamenti J.P."/>
            <person name="Herman A."/>
            <person name="Mangelson H."/>
            <person name="Liachko I."/>
            <person name="Sullivan S."/>
            <person name="Sone E.D."/>
            <person name="Koren S."/>
            <person name="Silverstein K.A.T."/>
            <person name="Beckman K.B."/>
            <person name="Gohl D.M."/>
        </authorList>
    </citation>
    <scope>NUCLEOTIDE SEQUENCE</scope>
    <source>
        <strain evidence="2">Duluth1</strain>
        <tissue evidence="2">Whole animal</tissue>
    </source>
</reference>
<gene>
    <name evidence="2" type="ORF">DPMN_085539</name>
</gene>
<evidence type="ECO:0000313" key="3">
    <source>
        <dbReference type="Proteomes" id="UP000828390"/>
    </source>
</evidence>
<dbReference type="AlphaFoldDB" id="A0A9D3YG98"/>
<comment type="caution">
    <text evidence="2">The sequence shown here is derived from an EMBL/GenBank/DDBJ whole genome shotgun (WGS) entry which is preliminary data.</text>
</comment>
<keyword evidence="1" id="KW-1133">Transmembrane helix</keyword>
<name>A0A9D3YG98_DREPO</name>
<evidence type="ECO:0000313" key="2">
    <source>
        <dbReference type="EMBL" id="KAH3698024.1"/>
    </source>
</evidence>
<dbReference type="Proteomes" id="UP000828390">
    <property type="component" value="Unassembled WGS sequence"/>
</dbReference>
<accession>A0A9D3YG98</accession>
<organism evidence="2 3">
    <name type="scientific">Dreissena polymorpha</name>
    <name type="common">Zebra mussel</name>
    <name type="synonym">Mytilus polymorpha</name>
    <dbReference type="NCBI Taxonomy" id="45954"/>
    <lineage>
        <taxon>Eukaryota</taxon>
        <taxon>Metazoa</taxon>
        <taxon>Spiralia</taxon>
        <taxon>Lophotrochozoa</taxon>
        <taxon>Mollusca</taxon>
        <taxon>Bivalvia</taxon>
        <taxon>Autobranchia</taxon>
        <taxon>Heteroconchia</taxon>
        <taxon>Euheterodonta</taxon>
        <taxon>Imparidentia</taxon>
        <taxon>Neoheterodontei</taxon>
        <taxon>Myida</taxon>
        <taxon>Dreissenoidea</taxon>
        <taxon>Dreissenidae</taxon>
        <taxon>Dreissena</taxon>
    </lineage>
</organism>
<sequence>MTRIITFAIILPVVDGFLRITVAVGKVVMGLIWLSGADGVKRLNLAATGSLGIVCFLLLTVYLAWLSLVALTLGWPVG</sequence>
<feature type="transmembrane region" description="Helical" evidence="1">
    <location>
        <begin position="49"/>
        <end position="75"/>
    </location>
</feature>
<proteinExistence type="predicted"/>
<dbReference type="EMBL" id="JAIWYP010000016">
    <property type="protein sequence ID" value="KAH3698024.1"/>
    <property type="molecule type" value="Genomic_DNA"/>
</dbReference>
<keyword evidence="1" id="KW-0812">Transmembrane</keyword>
<keyword evidence="1" id="KW-0472">Membrane</keyword>
<protein>
    <submittedName>
        <fullName evidence="2">Uncharacterized protein</fullName>
    </submittedName>
</protein>
<reference evidence="2" key="2">
    <citation type="submission" date="2020-11" db="EMBL/GenBank/DDBJ databases">
        <authorList>
            <person name="McCartney M.A."/>
            <person name="Auch B."/>
            <person name="Kono T."/>
            <person name="Mallez S."/>
            <person name="Becker A."/>
            <person name="Gohl D.M."/>
            <person name="Silverstein K.A.T."/>
            <person name="Koren S."/>
            <person name="Bechman K.B."/>
            <person name="Herman A."/>
            <person name="Abrahante J.E."/>
            <person name="Garbe J."/>
        </authorList>
    </citation>
    <scope>NUCLEOTIDE SEQUENCE</scope>
    <source>
        <strain evidence="2">Duluth1</strain>
        <tissue evidence="2">Whole animal</tissue>
    </source>
</reference>
<evidence type="ECO:0000256" key="1">
    <source>
        <dbReference type="SAM" id="Phobius"/>
    </source>
</evidence>
<keyword evidence="3" id="KW-1185">Reference proteome</keyword>